<proteinExistence type="predicted"/>
<organism evidence="3 4">
    <name type="scientific">Pyrobaculum islandicum (strain DSM 4184 / JCM 9189 / GEO3)</name>
    <dbReference type="NCBI Taxonomy" id="384616"/>
    <lineage>
        <taxon>Archaea</taxon>
        <taxon>Thermoproteota</taxon>
        <taxon>Thermoprotei</taxon>
        <taxon>Thermoproteales</taxon>
        <taxon>Thermoproteaceae</taxon>
        <taxon>Pyrobaculum</taxon>
    </lineage>
</organism>
<dbReference type="AlphaFoldDB" id="A1RT28"/>
<dbReference type="SUPFAM" id="SSF52540">
    <property type="entry name" value="P-loop containing nucleoside triphosphate hydrolases"/>
    <property type="match status" value="1"/>
</dbReference>
<dbReference type="GO" id="GO:0005524">
    <property type="term" value="F:ATP binding"/>
    <property type="evidence" value="ECO:0007669"/>
    <property type="project" value="InterPro"/>
</dbReference>
<dbReference type="InterPro" id="IPR006555">
    <property type="entry name" value="ATP-dep_Helicase_C"/>
</dbReference>
<keyword evidence="3" id="KW-0378">Hydrolase</keyword>
<evidence type="ECO:0000256" key="1">
    <source>
        <dbReference type="ARBA" id="ARBA00023125"/>
    </source>
</evidence>
<protein>
    <submittedName>
        <fullName evidence="3">Helicase c2</fullName>
    </submittedName>
</protein>
<keyword evidence="3" id="KW-0067">ATP-binding</keyword>
<dbReference type="RefSeq" id="WP_011762685.1">
    <property type="nucleotide sequence ID" value="NC_008701.1"/>
</dbReference>
<accession>A1RT28</accession>
<dbReference type="PANTHER" id="PTHR11472">
    <property type="entry name" value="DNA REPAIR DEAD HELICASE RAD3/XP-D SUBFAMILY MEMBER"/>
    <property type="match status" value="1"/>
</dbReference>
<evidence type="ECO:0000259" key="2">
    <source>
        <dbReference type="SMART" id="SM00491"/>
    </source>
</evidence>
<name>A1RT28_PYRIL</name>
<dbReference type="Gene3D" id="3.40.50.300">
    <property type="entry name" value="P-loop containing nucleotide triphosphate hydrolases"/>
    <property type="match status" value="2"/>
</dbReference>
<reference evidence="3" key="1">
    <citation type="submission" date="2006-12" db="EMBL/GenBank/DDBJ databases">
        <title>Complete sequence of Pyrobaculum islandicum DSM 4184.</title>
        <authorList>
            <person name="Copeland A."/>
            <person name="Lucas S."/>
            <person name="Lapidus A."/>
            <person name="Barry K."/>
            <person name="Detter J.C."/>
            <person name="Glavina del Rio T."/>
            <person name="Dalin E."/>
            <person name="Tice H."/>
            <person name="Pitluck S."/>
            <person name="Meincke L."/>
            <person name="Brettin T."/>
            <person name="Bruce D."/>
            <person name="Han C."/>
            <person name="Tapia R."/>
            <person name="Gilna P."/>
            <person name="Schmutz J."/>
            <person name="Larimer F."/>
            <person name="Land M."/>
            <person name="Hauser L."/>
            <person name="Kyrpides N."/>
            <person name="Mikhailova N."/>
            <person name="Cozen A.E."/>
            <person name="Fitz-Gibbon S.T."/>
            <person name="House C.H."/>
            <person name="Saltikov C."/>
            <person name="Lowe T."/>
            <person name="Richardson P."/>
        </authorList>
    </citation>
    <scope>NUCLEOTIDE SEQUENCE [LARGE SCALE GENOMIC DNA]</scope>
    <source>
        <strain evidence="3">DSM 4184</strain>
    </source>
</reference>
<dbReference type="SMART" id="SM00491">
    <property type="entry name" value="HELICc2"/>
    <property type="match status" value="1"/>
</dbReference>
<dbReference type="Proteomes" id="UP000002595">
    <property type="component" value="Chromosome"/>
</dbReference>
<dbReference type="GO" id="GO:0006139">
    <property type="term" value="P:nucleobase-containing compound metabolic process"/>
    <property type="evidence" value="ECO:0007669"/>
    <property type="project" value="InterPro"/>
</dbReference>
<dbReference type="eggNOG" id="arCOG00770">
    <property type="taxonomic scope" value="Archaea"/>
</dbReference>
<keyword evidence="4" id="KW-1185">Reference proteome</keyword>
<dbReference type="GO" id="GO:0003678">
    <property type="term" value="F:DNA helicase activity"/>
    <property type="evidence" value="ECO:0007669"/>
    <property type="project" value="InterPro"/>
</dbReference>
<dbReference type="InterPro" id="IPR045028">
    <property type="entry name" value="DinG/Rad3-like"/>
</dbReference>
<dbReference type="GO" id="GO:0016818">
    <property type="term" value="F:hydrolase activity, acting on acid anhydrides, in phosphorus-containing anhydrides"/>
    <property type="evidence" value="ECO:0007669"/>
    <property type="project" value="InterPro"/>
</dbReference>
<keyword evidence="3" id="KW-0347">Helicase</keyword>
<sequence>MRILLNAPPGYGKSRAIAKIAAQKRRALIFVRSHLEGLQMARYVEEYGGSAGLLFGRKTLCPFGAENLLQCLKLREVGVCRAKSRRLEKPAFDIDEIYKQGACPYEVLHVSGRHNNVIILPIAYISKISNIVAISDLFEEVDFVALDEVHNLLTTVSVQDDELYSKQYCVADETPICLVLPLIGELVKKTKSLLAASASVLRHFSQIFTYFLNARFVEIEKIPGIENLEIDLIPAKIRYNTRTKSRYVELVTREVKRVYQEYGQVIVFFPNKELAMYYLSKMSDLPVSDQPLGDINHVIVTYYGSPISEGINLNVKAGVFVGFPIPNIKSRELWLKIKILYRLGFNGYKYGILFTAVNHIVQAVGRVLRDLNRERKYILFIDDRYIKYKHLLPRYLSQTLRP</sequence>
<keyword evidence="1" id="KW-0238">DNA-binding</keyword>
<evidence type="ECO:0000313" key="4">
    <source>
        <dbReference type="Proteomes" id="UP000002595"/>
    </source>
</evidence>
<dbReference type="OrthoDB" id="27512at2157"/>
<dbReference type="GO" id="GO:0003677">
    <property type="term" value="F:DNA binding"/>
    <property type="evidence" value="ECO:0007669"/>
    <property type="project" value="UniProtKB-KW"/>
</dbReference>
<dbReference type="STRING" id="384616.Pisl_0934"/>
<dbReference type="InterPro" id="IPR010614">
    <property type="entry name" value="RAD3-like_helicase_DEAD"/>
</dbReference>
<gene>
    <name evidence="3" type="ordered locus">Pisl_0934</name>
</gene>
<evidence type="ECO:0000313" key="3">
    <source>
        <dbReference type="EMBL" id="ABL88110.1"/>
    </source>
</evidence>
<dbReference type="PANTHER" id="PTHR11472:SF34">
    <property type="entry name" value="REGULATOR OF TELOMERE ELONGATION HELICASE 1"/>
    <property type="match status" value="1"/>
</dbReference>
<feature type="domain" description="ATP-dependent helicase C-terminal" evidence="2">
    <location>
        <begin position="259"/>
        <end position="387"/>
    </location>
</feature>
<dbReference type="InterPro" id="IPR027417">
    <property type="entry name" value="P-loop_NTPase"/>
</dbReference>
<dbReference type="Pfam" id="PF06733">
    <property type="entry name" value="DEAD_2"/>
    <property type="match status" value="1"/>
</dbReference>
<dbReference type="Pfam" id="PF13307">
    <property type="entry name" value="Helicase_C_2"/>
    <property type="match status" value="1"/>
</dbReference>
<dbReference type="GeneID" id="4617704"/>
<keyword evidence="3" id="KW-0547">Nucleotide-binding</keyword>
<dbReference type="KEGG" id="pis:Pisl_0934"/>
<dbReference type="HOGENOM" id="CLU_691906_0_0_2"/>
<dbReference type="EMBL" id="CP000504">
    <property type="protein sequence ID" value="ABL88110.1"/>
    <property type="molecule type" value="Genomic_DNA"/>
</dbReference>